<proteinExistence type="predicted"/>
<feature type="region of interest" description="Disordered" evidence="1">
    <location>
        <begin position="144"/>
        <end position="186"/>
    </location>
</feature>
<feature type="compositionally biased region" description="Low complexity" evidence="1">
    <location>
        <begin position="144"/>
        <end position="156"/>
    </location>
</feature>
<feature type="compositionally biased region" description="Low complexity" evidence="1">
    <location>
        <begin position="29"/>
        <end position="45"/>
    </location>
</feature>
<evidence type="ECO:0000313" key="3">
    <source>
        <dbReference type="Proteomes" id="UP000310158"/>
    </source>
</evidence>
<dbReference type="Proteomes" id="UP000310158">
    <property type="component" value="Unassembled WGS sequence"/>
</dbReference>
<keyword evidence="3" id="KW-1185">Reference proteome</keyword>
<feature type="compositionally biased region" description="Low complexity" evidence="1">
    <location>
        <begin position="118"/>
        <end position="128"/>
    </location>
</feature>
<feature type="region of interest" description="Disordered" evidence="1">
    <location>
        <begin position="1"/>
        <end position="97"/>
    </location>
</feature>
<accession>A0A4S4M5C9</accession>
<gene>
    <name evidence="2" type="ORF">EW146_g1657</name>
</gene>
<evidence type="ECO:0000313" key="2">
    <source>
        <dbReference type="EMBL" id="THH19511.1"/>
    </source>
</evidence>
<dbReference type="AlphaFoldDB" id="A0A4S4M5C9"/>
<feature type="region of interest" description="Disordered" evidence="1">
    <location>
        <begin position="216"/>
        <end position="278"/>
    </location>
</feature>
<protein>
    <submittedName>
        <fullName evidence="2">Uncharacterized protein</fullName>
    </submittedName>
</protein>
<feature type="compositionally biased region" description="Low complexity" evidence="1">
    <location>
        <begin position="216"/>
        <end position="247"/>
    </location>
</feature>
<reference evidence="2 3" key="1">
    <citation type="submission" date="2019-02" db="EMBL/GenBank/DDBJ databases">
        <title>Genome sequencing of the rare red list fungi Bondarzewia mesenterica.</title>
        <authorList>
            <person name="Buettner E."/>
            <person name="Kellner H."/>
        </authorList>
    </citation>
    <scope>NUCLEOTIDE SEQUENCE [LARGE SCALE GENOMIC DNA]</scope>
    <source>
        <strain evidence="2 3">DSM 108281</strain>
    </source>
</reference>
<organism evidence="2 3">
    <name type="scientific">Bondarzewia mesenterica</name>
    <dbReference type="NCBI Taxonomy" id="1095465"/>
    <lineage>
        <taxon>Eukaryota</taxon>
        <taxon>Fungi</taxon>
        <taxon>Dikarya</taxon>
        <taxon>Basidiomycota</taxon>
        <taxon>Agaricomycotina</taxon>
        <taxon>Agaricomycetes</taxon>
        <taxon>Russulales</taxon>
        <taxon>Bondarzewiaceae</taxon>
        <taxon>Bondarzewia</taxon>
    </lineage>
</organism>
<feature type="region of interest" description="Disordered" evidence="1">
    <location>
        <begin position="109"/>
        <end position="131"/>
    </location>
</feature>
<dbReference type="EMBL" id="SGPL01000043">
    <property type="protein sequence ID" value="THH19511.1"/>
    <property type="molecule type" value="Genomic_DNA"/>
</dbReference>
<evidence type="ECO:0000256" key="1">
    <source>
        <dbReference type="SAM" id="MobiDB-lite"/>
    </source>
</evidence>
<name>A0A4S4M5C9_9AGAM</name>
<sequence length="349" mass="36721">MSPDLELPLRPIAHRRHTTSIPARRLSRPYRSSPLAGPALSSANAISDVPNPSRVASSPDLKALPRVTHSSPSYSPRVDTHTLRRNVSTSAKSDPHVDLARLAAEEKLNGASHHEAGPSSPSSPSSVKLSKRISLRLSRRASITPSIFSTSTRSTSPSPPVPSLPNARRRRSTITPSTSRDPSENWLTITSAPPFSRLSLAAEGVILPISAKAYAASSSSSRESRSRPSSPISIRSTDSASSVSALSVLDTGRGGSSNTSLGCPPSVASGDSSVSGSRSPRVHWYNLEEFGAEAGGMIGKGKGKEVDSAAAACNAHGSGGDEQPIERSRSFKRMWDKVARLVKITGVKA</sequence>
<feature type="compositionally biased region" description="Low complexity" evidence="1">
    <location>
        <begin position="264"/>
        <end position="278"/>
    </location>
</feature>
<comment type="caution">
    <text evidence="2">The sequence shown here is derived from an EMBL/GenBank/DDBJ whole genome shotgun (WGS) entry which is preliminary data.</text>
</comment>